<name>A0A8K1CKQ4_PYTOL</name>
<protein>
    <submittedName>
        <fullName evidence="3">Uncharacterized protein</fullName>
    </submittedName>
</protein>
<organism evidence="3 4">
    <name type="scientific">Pythium oligandrum</name>
    <name type="common">Mycoparasitic fungus</name>
    <dbReference type="NCBI Taxonomy" id="41045"/>
    <lineage>
        <taxon>Eukaryota</taxon>
        <taxon>Sar</taxon>
        <taxon>Stramenopiles</taxon>
        <taxon>Oomycota</taxon>
        <taxon>Peronosporomycetes</taxon>
        <taxon>Pythiales</taxon>
        <taxon>Pythiaceae</taxon>
        <taxon>Pythium</taxon>
    </lineage>
</organism>
<dbReference type="EMBL" id="SPLM01000041">
    <property type="protein sequence ID" value="TMW64032.1"/>
    <property type="molecule type" value="Genomic_DNA"/>
</dbReference>
<feature type="compositionally biased region" description="Polar residues" evidence="2">
    <location>
        <begin position="387"/>
        <end position="400"/>
    </location>
</feature>
<keyword evidence="4" id="KW-1185">Reference proteome</keyword>
<gene>
    <name evidence="3" type="ORF">Poli38472_014149</name>
</gene>
<reference evidence="3" key="1">
    <citation type="submission" date="2019-03" db="EMBL/GenBank/DDBJ databases">
        <title>Long read genome sequence of the mycoparasitic Pythium oligandrum ATCC 38472 isolated from sugarbeet rhizosphere.</title>
        <authorList>
            <person name="Gaulin E."/>
        </authorList>
    </citation>
    <scope>NUCLEOTIDE SEQUENCE</scope>
    <source>
        <strain evidence="3">ATCC 38472_TT</strain>
    </source>
</reference>
<proteinExistence type="predicted"/>
<feature type="coiled-coil region" evidence="1">
    <location>
        <begin position="165"/>
        <end position="192"/>
    </location>
</feature>
<evidence type="ECO:0000256" key="1">
    <source>
        <dbReference type="SAM" id="Coils"/>
    </source>
</evidence>
<sequence length="434" mass="48010">MTSSSWPSDVSATQCTLVSTDIDLSLRDDLAASVQDYLMRIVDELQQLSRWAIECQHRVVDCEKQQHELLKREETQRNTAMVPLSQTKLLVSTETELLRRELHVVSQDVFQRCTTQIAYLQNSFRSEHDEQLSDVHKRLEDKLRFFTQQTLATHEAAQEANNTRLTAAENALRQLQLRVDAEQTRLNMLEESVTASLATLSHATFKLQQEDTQIHRRADSLDSSLSARLSDVCATTQDSLQTLRSTQTQLSAKVQVLRIELQESNEEWTRRLLQLHRLLSRVSGVGDTTGTLAVRPDTGNVSSVANSRAVKVPVGVSAMGDCFLYAKAALPLRESNDGAWSKKTSSVLSTKRVDPSAGQVDSMEEALVIQPSTLSPTIGHEEIIAWSSDSPGTLSPSTPSKPVASSPRKASIRIGTAVTTSRASPQRPGSAHTR</sequence>
<evidence type="ECO:0000313" key="4">
    <source>
        <dbReference type="Proteomes" id="UP000794436"/>
    </source>
</evidence>
<keyword evidence="1" id="KW-0175">Coiled coil</keyword>
<comment type="caution">
    <text evidence="3">The sequence shown here is derived from an EMBL/GenBank/DDBJ whole genome shotgun (WGS) entry which is preliminary data.</text>
</comment>
<evidence type="ECO:0000256" key="2">
    <source>
        <dbReference type="SAM" id="MobiDB-lite"/>
    </source>
</evidence>
<dbReference type="OrthoDB" id="168299at2759"/>
<feature type="region of interest" description="Disordered" evidence="2">
    <location>
        <begin position="387"/>
        <end position="434"/>
    </location>
</feature>
<dbReference type="Proteomes" id="UP000794436">
    <property type="component" value="Unassembled WGS sequence"/>
</dbReference>
<accession>A0A8K1CKQ4</accession>
<evidence type="ECO:0000313" key="3">
    <source>
        <dbReference type="EMBL" id="TMW64032.1"/>
    </source>
</evidence>
<dbReference type="AlphaFoldDB" id="A0A8K1CKQ4"/>